<dbReference type="SUPFAM" id="SSF75011">
    <property type="entry name" value="3-carboxy-cis,cis-mucoante lactonizing enzyme"/>
    <property type="match status" value="1"/>
</dbReference>
<organism evidence="2 3">
    <name type="scientific">Edaphobacillus lindanitolerans</name>
    <dbReference type="NCBI Taxonomy" id="550447"/>
    <lineage>
        <taxon>Bacteria</taxon>
        <taxon>Bacillati</taxon>
        <taxon>Bacillota</taxon>
        <taxon>Bacilli</taxon>
        <taxon>Bacillales</taxon>
        <taxon>Bacillaceae</taxon>
        <taxon>Edaphobacillus</taxon>
    </lineage>
</organism>
<dbReference type="STRING" id="550447.SAMN05428946_0612"/>
<protein>
    <submittedName>
        <fullName evidence="2">Secreted protein containing C-terminal beta-propeller domain</fullName>
    </submittedName>
</protein>
<dbReference type="InterPro" id="IPR019198">
    <property type="entry name" value="Beta_propeller_containing"/>
</dbReference>
<dbReference type="OrthoDB" id="9778998at2"/>
<dbReference type="AlphaFoldDB" id="A0A1U7PJI7"/>
<feature type="region of interest" description="Disordered" evidence="1">
    <location>
        <begin position="156"/>
        <end position="185"/>
    </location>
</feature>
<proteinExistence type="predicted"/>
<dbReference type="Pfam" id="PF09826">
    <property type="entry name" value="Beta_propel"/>
    <property type="match status" value="1"/>
</dbReference>
<accession>A0A1U7PJI7</accession>
<evidence type="ECO:0000256" key="1">
    <source>
        <dbReference type="SAM" id="MobiDB-lite"/>
    </source>
</evidence>
<dbReference type="Proteomes" id="UP000187550">
    <property type="component" value="Unassembled WGS sequence"/>
</dbReference>
<name>A0A1U7PJI7_9BACI</name>
<sequence length="715" mass="76806">MNRSKKAAWIAGGCAAVLIAVLAIGARMEHTVGVSASPVALSGEPWQVVFGEPLDGRAGKNGNLRITGESGIPVDADMTIEGNRLGVAGLKEGTYTLHVKRSAFAGLFGGKPAVKSVKFNVRDVIEPVASLAELEDHFRRISASREKQGLFGMTIESSSSEDKAAESSGGGMDGHSETNTQVEGVDEGDIVKTDGEYLYAATGGEGVRITDIRNPEKPVQIAELPGSQEFMPMELYLDGDTLAVIGHRYFDLPIPKSFEGGEKSAGSIMPAGGTAVTVRLYDVGNPAKPKLLQEAGSEGWYLSSRLTNGILYIVTNVQQMGWAIEEGRDVRPFTYDTGKERSLSPMETGDITILPGTDGDAYSVITSISLEGDKAGSVKTKAYLGSGSGLYMSKEHLYITSSTFGPWLMRGDGTDLSSTSIFKFGLDGTDVRFLASGEVSGRPLNQFSMDEHKGYFRIAVTEGDMWDEQRPSESAIHVFDAKMKETGSVGGLARGERIYSARFMGDRGYVVTFRETDPLFALDLSDPAAPKVLGELKIPGFSNYLHPLGKDHLIGFGEHTIVTGGTDGKEPVVRTAGMKISLFDVSDMANPKEQATEIIGGSGTHSDIQYDHKVLFEHKGRNLYGFPVMIYEEKGKEGELSYEGGGALIYEITPEGGIVKKGDLTEKSYNDMGYEDYDSIIQRIVWSGNAAFAVTAKDVTAYSLDGFDELGSTGK</sequence>
<evidence type="ECO:0000313" key="2">
    <source>
        <dbReference type="EMBL" id="SIT70483.1"/>
    </source>
</evidence>
<reference evidence="3" key="1">
    <citation type="submission" date="2017-01" db="EMBL/GenBank/DDBJ databases">
        <authorList>
            <person name="Varghese N."/>
            <person name="Submissions S."/>
        </authorList>
    </citation>
    <scope>NUCLEOTIDE SEQUENCE [LARGE SCALE GENOMIC DNA]</scope>
    <source>
        <strain evidence="3">MNA4</strain>
    </source>
</reference>
<evidence type="ECO:0000313" key="3">
    <source>
        <dbReference type="Proteomes" id="UP000187550"/>
    </source>
</evidence>
<gene>
    <name evidence="2" type="ORF">SAMN05428946_0612</name>
</gene>
<keyword evidence="3" id="KW-1185">Reference proteome</keyword>
<dbReference type="EMBL" id="FTPL01000001">
    <property type="protein sequence ID" value="SIT70483.1"/>
    <property type="molecule type" value="Genomic_DNA"/>
</dbReference>
<dbReference type="RefSeq" id="WP_076756876.1">
    <property type="nucleotide sequence ID" value="NZ_FTPL01000001.1"/>
</dbReference>